<keyword evidence="10" id="KW-0508">mRNA splicing</keyword>
<protein>
    <recommendedName>
        <fullName evidence="4">RNA-binding protein 47</fullName>
    </recommendedName>
    <alternativeName>
        <fullName evidence="12">RNA-binding motif protein 47</fullName>
    </alternativeName>
</protein>
<dbReference type="GO" id="GO:0005634">
    <property type="term" value="C:nucleus"/>
    <property type="evidence" value="ECO:0007669"/>
    <property type="project" value="UniProtKB-SubCell"/>
</dbReference>
<dbReference type="InterPro" id="IPR034445">
    <property type="entry name" value="RBM47_RRM3"/>
</dbReference>
<evidence type="ECO:0000256" key="10">
    <source>
        <dbReference type="ARBA" id="ARBA00023187"/>
    </source>
</evidence>
<dbReference type="CDD" id="cd12497">
    <property type="entry name" value="RRM3_RBM47"/>
    <property type="match status" value="1"/>
</dbReference>
<evidence type="ECO:0000256" key="15">
    <source>
        <dbReference type="SAM" id="MobiDB-lite"/>
    </source>
</evidence>
<feature type="non-terminal residue" evidence="17">
    <location>
        <position position="1"/>
    </location>
</feature>
<feature type="non-terminal residue" evidence="17">
    <location>
        <position position="593"/>
    </location>
</feature>
<dbReference type="EMBL" id="WBNA01000061">
    <property type="protein sequence ID" value="NXD09424.1"/>
    <property type="molecule type" value="Genomic_DNA"/>
</dbReference>
<evidence type="ECO:0000256" key="4">
    <source>
        <dbReference type="ARBA" id="ARBA00015191"/>
    </source>
</evidence>
<proteinExistence type="inferred from homology"/>
<evidence type="ECO:0000256" key="3">
    <source>
        <dbReference type="ARBA" id="ARBA00005319"/>
    </source>
</evidence>
<evidence type="ECO:0000256" key="7">
    <source>
        <dbReference type="ARBA" id="ARBA00022664"/>
    </source>
</evidence>
<evidence type="ECO:0000256" key="14">
    <source>
        <dbReference type="PROSITE-ProRule" id="PRU00176"/>
    </source>
</evidence>
<comment type="similarity">
    <text evidence="3">Belongs to the RRM RBM47 family.</text>
</comment>
<comment type="caution">
    <text evidence="17">The sequence shown here is derived from an EMBL/GenBank/DDBJ whole genome shotgun (WGS) entry which is preliminary data.</text>
</comment>
<evidence type="ECO:0000313" key="17">
    <source>
        <dbReference type="EMBL" id="NXD09424.1"/>
    </source>
</evidence>
<dbReference type="InterPro" id="IPR034440">
    <property type="entry name" value="RBM47_RRM2"/>
</dbReference>
<feature type="compositionally biased region" description="Polar residues" evidence="15">
    <location>
        <begin position="1"/>
        <end position="18"/>
    </location>
</feature>
<dbReference type="GO" id="GO:0008380">
    <property type="term" value="P:RNA splicing"/>
    <property type="evidence" value="ECO:0007669"/>
    <property type="project" value="UniProtKB-KW"/>
</dbReference>
<feature type="domain" description="RRM" evidence="16">
    <location>
        <begin position="151"/>
        <end position="233"/>
    </location>
</feature>
<dbReference type="FunFam" id="3.30.70.330:FF:000026">
    <property type="entry name" value="APOBEC1 complementation factor isoform X1"/>
    <property type="match status" value="1"/>
</dbReference>
<dbReference type="CDD" id="cd12491">
    <property type="entry name" value="RRM2_RBM47"/>
    <property type="match status" value="1"/>
</dbReference>
<evidence type="ECO:0000256" key="11">
    <source>
        <dbReference type="ARBA" id="ARBA00023242"/>
    </source>
</evidence>
<dbReference type="SUPFAM" id="SSF54928">
    <property type="entry name" value="RNA-binding domain, RBD"/>
    <property type="match status" value="3"/>
</dbReference>
<dbReference type="NCBIfam" id="TIGR01648">
    <property type="entry name" value="hnRNP-R-Q"/>
    <property type="match status" value="1"/>
</dbReference>
<dbReference type="FunFam" id="3.30.70.330:FF:000146">
    <property type="entry name" value="RNA-binding protein 47 isoform X1"/>
    <property type="match status" value="1"/>
</dbReference>
<dbReference type="Gene3D" id="3.30.70.330">
    <property type="match status" value="3"/>
</dbReference>
<dbReference type="InterPro" id="IPR047044">
    <property type="entry name" value="RBM47_RRM1"/>
</dbReference>
<evidence type="ECO:0000256" key="12">
    <source>
        <dbReference type="ARBA" id="ARBA00030579"/>
    </source>
</evidence>
<evidence type="ECO:0000256" key="6">
    <source>
        <dbReference type="ARBA" id="ARBA00022490"/>
    </source>
</evidence>
<keyword evidence="9 14" id="KW-0694">RNA-binding</keyword>
<dbReference type="InterPro" id="IPR006535">
    <property type="entry name" value="HnRNP_R/Q_splicing_fac"/>
</dbReference>
<keyword evidence="7" id="KW-0507">mRNA processing</keyword>
<feature type="domain" description="RRM" evidence="16">
    <location>
        <begin position="246"/>
        <end position="318"/>
    </location>
</feature>
<keyword evidence="18" id="KW-1185">Reference proteome</keyword>
<comment type="subcellular location">
    <subcellularLocation>
        <location evidence="2">Cytoplasm</location>
    </subcellularLocation>
    <subcellularLocation>
        <location evidence="1">Nucleus</location>
    </subcellularLocation>
</comment>
<gene>
    <name evidence="17" type="primary">Rbm47</name>
    <name evidence="17" type="ORF">NOTNIG_R08674</name>
</gene>
<dbReference type="GO" id="GO:0006397">
    <property type="term" value="P:mRNA processing"/>
    <property type="evidence" value="ECO:0007669"/>
    <property type="project" value="UniProtKB-KW"/>
</dbReference>
<dbReference type="InterPro" id="IPR035979">
    <property type="entry name" value="RBD_domain_sf"/>
</dbReference>
<dbReference type="PROSITE" id="PS50102">
    <property type="entry name" value="RRM"/>
    <property type="match status" value="3"/>
</dbReference>
<dbReference type="PANTHER" id="PTHR21245">
    <property type="entry name" value="HETEROGENEOUS NUCLEAR RIBONUCLEOPROTEIN"/>
    <property type="match status" value="1"/>
</dbReference>
<evidence type="ECO:0000256" key="8">
    <source>
        <dbReference type="ARBA" id="ARBA00022737"/>
    </source>
</evidence>
<keyword evidence="8" id="KW-0677">Repeat</keyword>
<feature type="region of interest" description="Disordered" evidence="15">
    <location>
        <begin position="1"/>
        <end position="24"/>
    </location>
</feature>
<sequence>MTAEDSTARMSNDSSNVATAKVPEGVAGAPNEAALLALMERTGYSMVQENGQRKYGGPPPGWEGLHPPRGCEVFVGKIPRDVYEDELVPVFESVGRIYEMRLMMDFDGKNRGYAFVMYTQKHEAKRAVRELNNYEIRPGRLLGVCCSVDNCRLFIGGIPKMKKREEILEEIAKVTEGVLDVIVYASAADKMKNRGFAFVEYESHRAAAMARRKLMPGRIQLWGHQIAVDWAEPEIDVDEDVMETVKILYVRNLMIETTEDTIKKVFGQFNPGCVERVKKIRDYAFVHFTTREDAIHAMNNLNGAELEGSCLEVTLAKPVDKEQYTRYQKAAKGGAAATPEVTQQPSYVYSCDPYTLAYYGYPYNALIGPNRDYFVKAGSVRGRGRGAAGNRAPGPRGSYLGGYSAGRGIYSRYHEGKGKQQEKGYELVPNLELPAVSPVAIKPGAGKYMGLGCGEGDAALALGPGLQHFVVAAGLGKGPGAFPWWERPHQHRAPFAATQQSAPVGSNPHIRGRPITPVYTVAPNVPRIPAAGIYGTSYVPFAAPAAATATIATLQKNAAAAAAAAYGGYAGYIPQAFPAAAIQVPIHDVYQTY</sequence>
<evidence type="ECO:0000259" key="16">
    <source>
        <dbReference type="PROSITE" id="PS50102"/>
    </source>
</evidence>
<dbReference type="GO" id="GO:0005737">
    <property type="term" value="C:cytoplasm"/>
    <property type="evidence" value="ECO:0007669"/>
    <property type="project" value="UniProtKB-SubCell"/>
</dbReference>
<evidence type="ECO:0000313" key="18">
    <source>
        <dbReference type="Proteomes" id="UP000661971"/>
    </source>
</evidence>
<dbReference type="AlphaFoldDB" id="A0A851T1G2"/>
<name>A0A851T1G2_9AVES</name>
<reference evidence="18" key="1">
    <citation type="submission" date="2023-07" db="EMBL/GenBank/DDBJ databases">
        <title>Bird 10,000 Genomes (B10K) Project - Family phase.</title>
        <authorList>
            <person name="Zhang G."/>
        </authorList>
    </citation>
    <scope>NUCLEOTIDE SEQUENCE [LARGE SCALE GENOMIC DNA]</scope>
</reference>
<evidence type="ECO:0000256" key="5">
    <source>
        <dbReference type="ARBA" id="ARBA00022481"/>
    </source>
</evidence>
<feature type="domain" description="RRM" evidence="16">
    <location>
        <begin position="71"/>
        <end position="144"/>
    </location>
</feature>
<organism evidence="17 18">
    <name type="scientific">Nothocercus nigrocapillus</name>
    <dbReference type="NCBI Taxonomy" id="1977171"/>
    <lineage>
        <taxon>Eukaryota</taxon>
        <taxon>Metazoa</taxon>
        <taxon>Chordata</taxon>
        <taxon>Craniata</taxon>
        <taxon>Vertebrata</taxon>
        <taxon>Euteleostomi</taxon>
        <taxon>Archelosauria</taxon>
        <taxon>Archosauria</taxon>
        <taxon>Dinosauria</taxon>
        <taxon>Saurischia</taxon>
        <taxon>Theropoda</taxon>
        <taxon>Coelurosauria</taxon>
        <taxon>Aves</taxon>
        <taxon>Palaeognathae</taxon>
        <taxon>Tinamiformes</taxon>
        <taxon>Tinamidae</taxon>
        <taxon>Nothocercus</taxon>
    </lineage>
</organism>
<keyword evidence="5" id="KW-0488">Methylation</keyword>
<evidence type="ECO:0000256" key="13">
    <source>
        <dbReference type="ARBA" id="ARBA00047065"/>
    </source>
</evidence>
<dbReference type="InterPro" id="IPR012677">
    <property type="entry name" value="Nucleotide-bd_a/b_plait_sf"/>
</dbReference>
<dbReference type="InterPro" id="IPR000504">
    <property type="entry name" value="RRM_dom"/>
</dbReference>
<dbReference type="Pfam" id="PF00076">
    <property type="entry name" value="RRM_1"/>
    <property type="match status" value="3"/>
</dbReference>
<dbReference type="CDD" id="cd12485">
    <property type="entry name" value="RRM1_RBM47"/>
    <property type="match status" value="1"/>
</dbReference>
<dbReference type="FunFam" id="3.30.70.330:FF:000022">
    <property type="entry name" value="APOBEC1 complementation factor isoform X1"/>
    <property type="match status" value="1"/>
</dbReference>
<comment type="subunit">
    <text evidence="13">Homodimer. Interacts with A1CF. Interacts with APOBEC1; form an mRNA editing complex. Interacts with RBPMS.</text>
</comment>
<evidence type="ECO:0000256" key="9">
    <source>
        <dbReference type="ARBA" id="ARBA00022884"/>
    </source>
</evidence>
<dbReference type="Proteomes" id="UP000661971">
    <property type="component" value="Unassembled WGS sequence"/>
</dbReference>
<dbReference type="SMART" id="SM00360">
    <property type="entry name" value="RRM"/>
    <property type="match status" value="3"/>
</dbReference>
<keyword evidence="11" id="KW-0539">Nucleus</keyword>
<accession>A0A851T1G2</accession>
<evidence type="ECO:0000256" key="1">
    <source>
        <dbReference type="ARBA" id="ARBA00004123"/>
    </source>
</evidence>
<evidence type="ECO:0000256" key="2">
    <source>
        <dbReference type="ARBA" id="ARBA00004496"/>
    </source>
</evidence>
<keyword evidence="6" id="KW-0963">Cytoplasm</keyword>
<dbReference type="GO" id="GO:0003723">
    <property type="term" value="F:RNA binding"/>
    <property type="evidence" value="ECO:0007669"/>
    <property type="project" value="UniProtKB-UniRule"/>
</dbReference>